<evidence type="ECO:0000313" key="3">
    <source>
        <dbReference type="EMBL" id="NXC23072.1"/>
    </source>
</evidence>
<dbReference type="InterPro" id="IPR013761">
    <property type="entry name" value="SAM/pointed_sf"/>
</dbReference>
<dbReference type="AlphaFoldDB" id="A0A851M805"/>
<reference evidence="3" key="1">
    <citation type="submission" date="2019-09" db="EMBL/GenBank/DDBJ databases">
        <title>Bird 10,000 Genomes (B10K) Project - Family phase.</title>
        <authorList>
            <person name="Zhang G."/>
        </authorList>
    </citation>
    <scope>NUCLEOTIDE SEQUENCE</scope>
    <source>
        <strain evidence="3">B10K-CU-031-40</strain>
    </source>
</reference>
<proteinExistence type="predicted"/>
<dbReference type="Gene3D" id="1.10.150.50">
    <property type="entry name" value="Transcription Factor, Ets-1"/>
    <property type="match status" value="1"/>
</dbReference>
<feature type="domain" description="SAM" evidence="2">
    <location>
        <begin position="26"/>
        <end position="93"/>
    </location>
</feature>
<comment type="caution">
    <text evidence="3">The sequence shown here is derived from an EMBL/GenBank/DDBJ whole genome shotgun (WGS) entry which is preliminary data.</text>
</comment>
<keyword evidence="1" id="KW-1133">Transmembrane helix</keyword>
<protein>
    <submittedName>
        <fullName evidence="3">BFAR regulator</fullName>
    </submittedName>
</protein>
<dbReference type="Proteomes" id="UP000621168">
    <property type="component" value="Unassembled WGS sequence"/>
</dbReference>
<dbReference type="FunFam" id="1.10.150.50:FF:000053">
    <property type="entry name" value="Bifunctional apoptosis regulator"/>
    <property type="match status" value="1"/>
</dbReference>
<evidence type="ECO:0000313" key="4">
    <source>
        <dbReference type="Proteomes" id="UP000621168"/>
    </source>
</evidence>
<sequence>VVLLGYHWSSREFEDDLLVYKPVAKWTAEEVIFWLEQLGPWASHYKERFLLEKVNGRLLLTLTEEDFMKEPYSIENSNHRKAIMAELECVKTLGSFYPNLQDLKDPTWKQWREFIVKYLFLPYQLIAEFAWDWLDMHYWTSRFIIVNAMLLSVLELFSFWRLWSRRELKTIPHRMWRHFWKVSTQGLFVAIFWPFIPQFVCNCLFYWALYFNPIINIDLVVKEVRHLETQVQ</sequence>
<keyword evidence="1" id="KW-0812">Transmembrane</keyword>
<dbReference type="InterPro" id="IPR001660">
    <property type="entry name" value="SAM"/>
</dbReference>
<feature type="non-terminal residue" evidence="3">
    <location>
        <position position="1"/>
    </location>
</feature>
<dbReference type="OrthoDB" id="6105938at2759"/>
<organism evidence="3 4">
    <name type="scientific">Corythaeola cristata</name>
    <name type="common">Great blue turaco</name>
    <dbReference type="NCBI Taxonomy" id="103954"/>
    <lineage>
        <taxon>Eukaryota</taxon>
        <taxon>Metazoa</taxon>
        <taxon>Chordata</taxon>
        <taxon>Craniata</taxon>
        <taxon>Vertebrata</taxon>
        <taxon>Euteleostomi</taxon>
        <taxon>Archelosauria</taxon>
        <taxon>Archosauria</taxon>
        <taxon>Dinosauria</taxon>
        <taxon>Saurischia</taxon>
        <taxon>Theropoda</taxon>
        <taxon>Coelurosauria</taxon>
        <taxon>Aves</taxon>
        <taxon>Neognathae</taxon>
        <taxon>Neoaves</taxon>
        <taxon>Otidimorphae</taxon>
        <taxon>Musophagiformes</taxon>
        <taxon>Musophagidae</taxon>
        <taxon>Corythaeola</taxon>
    </lineage>
</organism>
<feature type="transmembrane region" description="Helical" evidence="1">
    <location>
        <begin position="184"/>
        <end position="209"/>
    </location>
</feature>
<dbReference type="SUPFAM" id="SSF47769">
    <property type="entry name" value="SAM/Pointed domain"/>
    <property type="match status" value="1"/>
</dbReference>
<dbReference type="Pfam" id="PF00536">
    <property type="entry name" value="SAM_1"/>
    <property type="match status" value="1"/>
</dbReference>
<dbReference type="PROSITE" id="PS50105">
    <property type="entry name" value="SAM_DOMAIN"/>
    <property type="match status" value="1"/>
</dbReference>
<evidence type="ECO:0000256" key="1">
    <source>
        <dbReference type="SAM" id="Phobius"/>
    </source>
</evidence>
<name>A0A851M805_CORCR</name>
<feature type="transmembrane region" description="Helical" evidence="1">
    <location>
        <begin position="143"/>
        <end position="163"/>
    </location>
</feature>
<accession>A0A851M805</accession>
<dbReference type="CDD" id="cd09513">
    <property type="entry name" value="SAM_BAR"/>
    <property type="match status" value="1"/>
</dbReference>
<dbReference type="EMBL" id="WBMX01024632">
    <property type="protein sequence ID" value="NXC23072.1"/>
    <property type="molecule type" value="Genomic_DNA"/>
</dbReference>
<keyword evidence="1" id="KW-0472">Membrane</keyword>
<feature type="non-terminal residue" evidence="3">
    <location>
        <position position="232"/>
    </location>
</feature>
<gene>
    <name evidence="3" type="primary">Bfar</name>
    <name evidence="3" type="ORF">CORCRI_R02166</name>
</gene>
<dbReference type="SMART" id="SM00454">
    <property type="entry name" value="SAM"/>
    <property type="match status" value="1"/>
</dbReference>
<keyword evidence="4" id="KW-1185">Reference proteome</keyword>
<evidence type="ECO:0000259" key="2">
    <source>
        <dbReference type="PROSITE" id="PS50105"/>
    </source>
</evidence>